<gene>
    <name evidence="3" type="ORF">BIW11_13210</name>
</gene>
<proteinExistence type="predicted"/>
<accession>A0A1V9X306</accession>
<protein>
    <submittedName>
        <fullName evidence="3">Uncharacterized protein</fullName>
    </submittedName>
</protein>
<evidence type="ECO:0000256" key="1">
    <source>
        <dbReference type="SAM" id="MobiDB-lite"/>
    </source>
</evidence>
<name>A0A1V9X306_9ACAR</name>
<evidence type="ECO:0000313" key="4">
    <source>
        <dbReference type="Proteomes" id="UP000192247"/>
    </source>
</evidence>
<keyword evidence="2" id="KW-0812">Transmembrane</keyword>
<feature type="region of interest" description="Disordered" evidence="1">
    <location>
        <begin position="18"/>
        <end position="52"/>
    </location>
</feature>
<dbReference type="OrthoDB" id="4540492at2759"/>
<dbReference type="InParanoid" id="A0A1V9X306"/>
<dbReference type="EMBL" id="MNPL01026511">
    <property type="protein sequence ID" value="OQR67955.1"/>
    <property type="molecule type" value="Genomic_DNA"/>
</dbReference>
<reference evidence="3 4" key="1">
    <citation type="journal article" date="2017" name="Gigascience">
        <title>Draft genome of the honey bee ectoparasitic mite, Tropilaelaps mercedesae, is shaped by the parasitic life history.</title>
        <authorList>
            <person name="Dong X."/>
            <person name="Armstrong S.D."/>
            <person name="Xia D."/>
            <person name="Makepeace B.L."/>
            <person name="Darby A.C."/>
            <person name="Kadowaki T."/>
        </authorList>
    </citation>
    <scope>NUCLEOTIDE SEQUENCE [LARGE SCALE GENOMIC DNA]</scope>
    <source>
        <strain evidence="3">Wuxi-XJTLU</strain>
    </source>
</reference>
<feature type="transmembrane region" description="Helical" evidence="2">
    <location>
        <begin position="64"/>
        <end position="83"/>
    </location>
</feature>
<organism evidence="3 4">
    <name type="scientific">Tropilaelaps mercedesae</name>
    <dbReference type="NCBI Taxonomy" id="418985"/>
    <lineage>
        <taxon>Eukaryota</taxon>
        <taxon>Metazoa</taxon>
        <taxon>Ecdysozoa</taxon>
        <taxon>Arthropoda</taxon>
        <taxon>Chelicerata</taxon>
        <taxon>Arachnida</taxon>
        <taxon>Acari</taxon>
        <taxon>Parasitiformes</taxon>
        <taxon>Mesostigmata</taxon>
        <taxon>Gamasina</taxon>
        <taxon>Dermanyssoidea</taxon>
        <taxon>Laelapidae</taxon>
        <taxon>Tropilaelaps</taxon>
    </lineage>
</organism>
<comment type="caution">
    <text evidence="3">The sequence shown here is derived from an EMBL/GenBank/DDBJ whole genome shotgun (WGS) entry which is preliminary data.</text>
</comment>
<keyword evidence="2" id="KW-1133">Transmembrane helix</keyword>
<evidence type="ECO:0000313" key="3">
    <source>
        <dbReference type="EMBL" id="OQR67955.1"/>
    </source>
</evidence>
<feature type="compositionally biased region" description="Low complexity" evidence="1">
    <location>
        <begin position="26"/>
        <end position="37"/>
    </location>
</feature>
<dbReference type="AlphaFoldDB" id="A0A1V9X306"/>
<dbReference type="Proteomes" id="UP000192247">
    <property type="component" value="Unassembled WGS sequence"/>
</dbReference>
<sequence length="87" mass="9725">MDPSTVRSALSEMAYLHVPDKDRSKSPSPADSLASSATDISTLPIHGRHGSDGEHIKLRKRLNVASLNWCIPLFLSYFFLVWLQSQE</sequence>
<keyword evidence="2" id="KW-0472">Membrane</keyword>
<evidence type="ECO:0000256" key="2">
    <source>
        <dbReference type="SAM" id="Phobius"/>
    </source>
</evidence>
<keyword evidence="4" id="KW-1185">Reference proteome</keyword>